<reference evidence="2 3" key="1">
    <citation type="submission" date="2023-10" db="EMBL/GenBank/DDBJ databases">
        <authorList>
            <person name="Maclean D."/>
            <person name="Macfadyen A."/>
        </authorList>
    </citation>
    <scope>NUCLEOTIDE SEQUENCE [LARGE SCALE GENOMIC DNA]</scope>
</reference>
<keyword evidence="3" id="KW-1185">Reference proteome</keyword>
<dbReference type="EMBL" id="CAUYUE010000004">
    <property type="protein sequence ID" value="CAK0768928.1"/>
    <property type="molecule type" value="Genomic_DNA"/>
</dbReference>
<protein>
    <submittedName>
        <fullName evidence="2">Uncharacterized protein</fullName>
    </submittedName>
</protein>
<comment type="caution">
    <text evidence="2">The sequence shown here is derived from an EMBL/GenBank/DDBJ whole genome shotgun (WGS) entry which is preliminary data.</text>
</comment>
<dbReference type="AlphaFoldDB" id="A0AAV1I3F0"/>
<proteinExistence type="predicted"/>
<evidence type="ECO:0000256" key="1">
    <source>
        <dbReference type="SAM" id="Coils"/>
    </source>
</evidence>
<evidence type="ECO:0000313" key="3">
    <source>
        <dbReference type="Proteomes" id="UP001314263"/>
    </source>
</evidence>
<keyword evidence="1" id="KW-0175">Coiled coil</keyword>
<sequence length="139" mass="15610">MSTKLLPSPSTVYMNDLDAFLEAYKLQRARDDEERRKVKQDTNAQIAAVKELLQSEIARLESQIDDIRQRSAERIAGIKQCHDSGGLLIRTVDHSSLSMPPLRGSFSLLPHNGIPFKLYGSSSRRIFGSMQGPQAKLLR</sequence>
<organism evidence="2 3">
    <name type="scientific">Coccomyxa viridis</name>
    <dbReference type="NCBI Taxonomy" id="1274662"/>
    <lineage>
        <taxon>Eukaryota</taxon>
        <taxon>Viridiplantae</taxon>
        <taxon>Chlorophyta</taxon>
        <taxon>core chlorophytes</taxon>
        <taxon>Trebouxiophyceae</taxon>
        <taxon>Trebouxiophyceae incertae sedis</taxon>
        <taxon>Coccomyxaceae</taxon>
        <taxon>Coccomyxa</taxon>
    </lineage>
</organism>
<accession>A0AAV1I3F0</accession>
<feature type="coiled-coil region" evidence="1">
    <location>
        <begin position="43"/>
        <end position="70"/>
    </location>
</feature>
<gene>
    <name evidence="2" type="ORF">CVIRNUC_003614</name>
</gene>
<evidence type="ECO:0000313" key="2">
    <source>
        <dbReference type="EMBL" id="CAK0768928.1"/>
    </source>
</evidence>
<name>A0AAV1I3F0_9CHLO</name>
<dbReference type="Proteomes" id="UP001314263">
    <property type="component" value="Unassembled WGS sequence"/>
</dbReference>